<feature type="domain" description="Glycoside hydrolase family 65 central catalytic" evidence="3">
    <location>
        <begin position="223"/>
        <end position="438"/>
    </location>
</feature>
<protein>
    <submittedName>
        <fullName evidence="4">Trehalose/maltose hydrolase-like predicted phosphorylase</fullName>
    </submittedName>
</protein>
<gene>
    <name evidence="4" type="ORF">HNQ39_004366</name>
</gene>
<sequence>MNRCRLLAVLPFLVLAGCPKSDTPDAPAVPLAQATPADTGAFKDLDPWVLKTTDPNANRGNHGIYLSSGMLGATFGASGGAGKDSKAFVAGVYDNRENLQPLADWKPGELALKPGEPYEQSLDLKRGVLTTKLGSVTTTALVYGYNSITNVNSSSAKGSGRDEPDGSWSQVTSYTDPTKEYAKLPDWPTVRKSHEDTWAKRWEGRDIVIDGDPEAQQLVHKLMFDLIQSVQPNGTFSVAPEALSGDFYKGHIFWDAEVWMFPALLAQHPDLARSLLEYRFEHLAQAKAIAAKQGLKGADFPWESAKTGNETVQGTFSQERHVTAGIGWAVWQYWLATDDKAWMSAKGWPLLSSIADYWASRATKTGRGWEILKVIGPDELQNTPLDNNAYTNAMAQRCLLAAAEVGKALGKPLNPQWTTVANGMYFPKNSDGVILKCDDDKGKPGTKQADGELLLWPAQLPAADAKTFDFHKVRPIKNGPAMTDSVHALIAARLGRAAEAEEEFRASYRPFVRGPFLLFSEKRSLDRCVFTTGCGGVLQAVLYGFGGLDFAHWDAMSKAPVALPKGWKKLEIQGVCYKGKRYTVTVTPQGRTVTPAARG</sequence>
<dbReference type="Proteomes" id="UP000520814">
    <property type="component" value="Unassembled WGS sequence"/>
</dbReference>
<dbReference type="SUPFAM" id="SSF48208">
    <property type="entry name" value="Six-hairpin glycosidases"/>
    <property type="match status" value="1"/>
</dbReference>
<feature type="region of interest" description="Disordered" evidence="1">
    <location>
        <begin position="153"/>
        <end position="172"/>
    </location>
</feature>
<evidence type="ECO:0000259" key="3">
    <source>
        <dbReference type="Pfam" id="PF03632"/>
    </source>
</evidence>
<comment type="caution">
    <text evidence="4">The sequence shown here is derived from an EMBL/GenBank/DDBJ whole genome shotgun (WGS) entry which is preliminary data.</text>
</comment>
<dbReference type="InterPro" id="IPR008928">
    <property type="entry name" value="6-hairpin_glycosidase_sf"/>
</dbReference>
<evidence type="ECO:0000313" key="5">
    <source>
        <dbReference type="Proteomes" id="UP000520814"/>
    </source>
</evidence>
<dbReference type="InterPro" id="IPR005195">
    <property type="entry name" value="Glyco_hydro_65_M"/>
</dbReference>
<evidence type="ECO:0000256" key="2">
    <source>
        <dbReference type="SAM" id="SignalP"/>
    </source>
</evidence>
<dbReference type="GO" id="GO:0005975">
    <property type="term" value="P:carbohydrate metabolic process"/>
    <property type="evidence" value="ECO:0007669"/>
    <property type="project" value="InterPro"/>
</dbReference>
<dbReference type="RefSeq" id="WP_184201767.1">
    <property type="nucleotide sequence ID" value="NZ_JACHGW010000004.1"/>
</dbReference>
<keyword evidence="2" id="KW-0732">Signal</keyword>
<dbReference type="EMBL" id="JACHGW010000004">
    <property type="protein sequence ID" value="MBB6052545.1"/>
    <property type="molecule type" value="Genomic_DNA"/>
</dbReference>
<dbReference type="Pfam" id="PF03632">
    <property type="entry name" value="Glyco_hydro_65m"/>
    <property type="match status" value="1"/>
</dbReference>
<dbReference type="Gene3D" id="1.50.10.10">
    <property type="match status" value="1"/>
</dbReference>
<dbReference type="InterPro" id="IPR012341">
    <property type="entry name" value="6hp_glycosidase-like_sf"/>
</dbReference>
<accession>A0A7W9W8V8</accession>
<dbReference type="PROSITE" id="PS51257">
    <property type="entry name" value="PROKAR_LIPOPROTEIN"/>
    <property type="match status" value="1"/>
</dbReference>
<keyword evidence="4" id="KW-0378">Hydrolase</keyword>
<dbReference type="PANTHER" id="PTHR11051">
    <property type="entry name" value="GLYCOSYL HYDROLASE-RELATED"/>
    <property type="match status" value="1"/>
</dbReference>
<keyword evidence="5" id="KW-1185">Reference proteome</keyword>
<reference evidence="4 5" key="1">
    <citation type="submission" date="2020-08" db="EMBL/GenBank/DDBJ databases">
        <title>Genomic Encyclopedia of Type Strains, Phase IV (KMG-IV): sequencing the most valuable type-strain genomes for metagenomic binning, comparative biology and taxonomic classification.</title>
        <authorList>
            <person name="Goeker M."/>
        </authorList>
    </citation>
    <scope>NUCLEOTIDE SEQUENCE [LARGE SCALE GENOMIC DNA]</scope>
    <source>
        <strain evidence="4 5">DSM 23562</strain>
    </source>
</reference>
<evidence type="ECO:0000256" key="1">
    <source>
        <dbReference type="SAM" id="MobiDB-lite"/>
    </source>
</evidence>
<organism evidence="4 5">
    <name type="scientific">Armatimonas rosea</name>
    <dbReference type="NCBI Taxonomy" id="685828"/>
    <lineage>
        <taxon>Bacteria</taxon>
        <taxon>Bacillati</taxon>
        <taxon>Armatimonadota</taxon>
        <taxon>Armatimonadia</taxon>
        <taxon>Armatimonadales</taxon>
        <taxon>Armatimonadaceae</taxon>
        <taxon>Armatimonas</taxon>
    </lineage>
</organism>
<feature type="chain" id="PRO_5030719906" evidence="2">
    <location>
        <begin position="17"/>
        <end position="599"/>
    </location>
</feature>
<dbReference type="GO" id="GO:0004553">
    <property type="term" value="F:hydrolase activity, hydrolyzing O-glycosyl compounds"/>
    <property type="evidence" value="ECO:0007669"/>
    <property type="project" value="TreeGrafter"/>
</dbReference>
<name>A0A7W9W8V8_ARMRO</name>
<feature type="signal peptide" evidence="2">
    <location>
        <begin position="1"/>
        <end position="16"/>
    </location>
</feature>
<evidence type="ECO:0000313" key="4">
    <source>
        <dbReference type="EMBL" id="MBB6052545.1"/>
    </source>
</evidence>
<dbReference type="PANTHER" id="PTHR11051:SF8">
    <property type="entry name" value="PROTEIN-GLUCOSYLGALACTOSYLHYDROXYLYSINE GLUCOSIDASE"/>
    <property type="match status" value="1"/>
</dbReference>
<proteinExistence type="predicted"/>
<dbReference type="AlphaFoldDB" id="A0A7W9W8V8"/>
<dbReference type="Gene3D" id="2.60.420.10">
    <property type="entry name" value="Maltose phosphorylase, domain 3"/>
    <property type="match status" value="1"/>
</dbReference>